<dbReference type="InterPro" id="IPR041373">
    <property type="entry name" value="RT_RNaseH"/>
</dbReference>
<dbReference type="InterPro" id="IPR043502">
    <property type="entry name" value="DNA/RNA_pol_sf"/>
</dbReference>
<dbReference type="InterPro" id="IPR050951">
    <property type="entry name" value="Retrovirus_Pol_polyprotein"/>
</dbReference>
<dbReference type="EC" id="2.7.7.49" evidence="1"/>
<evidence type="ECO:0000313" key="9">
    <source>
        <dbReference type="EMBL" id="CAB0034666.1"/>
    </source>
</evidence>
<dbReference type="PROSITE" id="PS50878">
    <property type="entry name" value="RT_POL"/>
    <property type="match status" value="1"/>
</dbReference>
<evidence type="ECO:0000259" key="8">
    <source>
        <dbReference type="PROSITE" id="PS50878"/>
    </source>
</evidence>
<keyword evidence="7" id="KW-0695">RNA-directed DNA polymerase</keyword>
<dbReference type="GO" id="GO:0004519">
    <property type="term" value="F:endonuclease activity"/>
    <property type="evidence" value="ECO:0007669"/>
    <property type="project" value="UniProtKB-KW"/>
</dbReference>
<evidence type="ECO:0000256" key="4">
    <source>
        <dbReference type="ARBA" id="ARBA00022722"/>
    </source>
</evidence>
<evidence type="ECO:0000313" key="10">
    <source>
        <dbReference type="Proteomes" id="UP000479190"/>
    </source>
</evidence>
<dbReference type="PANTHER" id="PTHR37984">
    <property type="entry name" value="PROTEIN CBG26694"/>
    <property type="match status" value="1"/>
</dbReference>
<keyword evidence="10" id="KW-1185">Reference proteome</keyword>
<sequence>MPLRTAENLERSVEEFNTILRLAVTEATTTTAVTLNHSPLPNIIKEKIKEKRKLRKEWQNSRNIVTKRKLNKTIRELKVILHEEKNDQIKNYLQNLTPMEDTDYSLWKATKRINKPQKFIAPIRKETGEWARSDKEKGQAFARHLEGVFKPYDRVIPFVEEQLLLTPYESTPPDETPIAAAKITEIMEIIRNIKPKKAPGHDSITGRMLKELPPIAYRAITIIINACLRLSHFPTQWKESQIILIQKPGKEADKVSSYRPISLLPGQIFIDWTSIIKLVTAVGFSKKTIIIYGPGNAVPRAAQAVGSLTQEAIRNLAPWCRRKKRKHFTTARRNARRSYNNVNGHHDVGWAHDEHDNHDFGRYNSDQYFNADAIRDVQDTYWTGIRRNNSTGSLVLHTGKWRTGLKYYDAKGDASGGGHPIPRIEDIFASLKGGEEFTKLDLEWAYNQLELDDESSKLLAWSTHIGVYKVKRLAFGPKTACSLFQEKIEEIVRHIDGCKNYFDDLIVTGGNREEHLNNLDKVFHALNEKGLKLKKGKCEFLQPHVKYLGYIIDKNGLRKDPDSIKAIVNLDKPKNITEVQAFTGMVNYYMKFTPNLSTLLSPIYQLLKKNTPFVWSEKCDNAFADTSDNILVHYDPALKLKLNTDTSNVGLGAVLMHVFPDGTEKPICFASRTLSKAEQRYAVIHKEALAIYWSCKKFYQYLIGRHFDLYCDHKPLMAIFGEKRDIPQMIAGQLQRWACFLSGFNYTFKYVKRKDNGGADGLSRLPAPSEEPDEEEIDFVRFIVEDKLPVDYAQIKKSTRTDPVLSKVFMYTRDGWPENVDDTLKPYFHRLTEISIEQDVLIWGYRVLIPEKHRVRMLEELHSTHLGAVTRE</sequence>
<dbReference type="Proteomes" id="UP000479190">
    <property type="component" value="Unassembled WGS sequence"/>
</dbReference>
<dbReference type="CDD" id="cd01647">
    <property type="entry name" value="RT_LTR"/>
    <property type="match status" value="1"/>
</dbReference>
<dbReference type="AlphaFoldDB" id="A0A6H5IDQ8"/>
<protein>
    <recommendedName>
        <fullName evidence="1">RNA-directed DNA polymerase</fullName>
        <ecNumber evidence="1">2.7.7.49</ecNumber>
    </recommendedName>
</protein>
<dbReference type="Pfam" id="PF00078">
    <property type="entry name" value="RVT_1"/>
    <property type="match status" value="1"/>
</dbReference>
<proteinExistence type="predicted"/>
<keyword evidence="2" id="KW-0808">Transferase</keyword>
<organism evidence="9 10">
    <name type="scientific">Trichogramma brassicae</name>
    <dbReference type="NCBI Taxonomy" id="86971"/>
    <lineage>
        <taxon>Eukaryota</taxon>
        <taxon>Metazoa</taxon>
        <taxon>Ecdysozoa</taxon>
        <taxon>Arthropoda</taxon>
        <taxon>Hexapoda</taxon>
        <taxon>Insecta</taxon>
        <taxon>Pterygota</taxon>
        <taxon>Neoptera</taxon>
        <taxon>Endopterygota</taxon>
        <taxon>Hymenoptera</taxon>
        <taxon>Apocrita</taxon>
        <taxon>Proctotrupomorpha</taxon>
        <taxon>Chalcidoidea</taxon>
        <taxon>Trichogrammatidae</taxon>
        <taxon>Trichogramma</taxon>
    </lineage>
</organism>
<reference evidence="9 10" key="1">
    <citation type="submission" date="2020-02" db="EMBL/GenBank/DDBJ databases">
        <authorList>
            <person name="Ferguson B K."/>
        </authorList>
    </citation>
    <scope>NUCLEOTIDE SEQUENCE [LARGE SCALE GENOMIC DNA]</scope>
</reference>
<dbReference type="EMBL" id="CADCXV010000749">
    <property type="protein sequence ID" value="CAB0034666.1"/>
    <property type="molecule type" value="Genomic_DNA"/>
</dbReference>
<dbReference type="SUPFAM" id="SSF56672">
    <property type="entry name" value="DNA/RNA polymerases"/>
    <property type="match status" value="1"/>
</dbReference>
<name>A0A6H5IDQ8_9HYME</name>
<dbReference type="GO" id="GO:0003964">
    <property type="term" value="F:RNA-directed DNA polymerase activity"/>
    <property type="evidence" value="ECO:0007669"/>
    <property type="project" value="UniProtKB-KW"/>
</dbReference>
<gene>
    <name evidence="9" type="ORF">TBRA_LOCUS6564</name>
</gene>
<evidence type="ECO:0000256" key="3">
    <source>
        <dbReference type="ARBA" id="ARBA00022695"/>
    </source>
</evidence>
<dbReference type="InterPro" id="IPR043128">
    <property type="entry name" value="Rev_trsase/Diguanyl_cyclase"/>
</dbReference>
<evidence type="ECO:0000256" key="2">
    <source>
        <dbReference type="ARBA" id="ARBA00022679"/>
    </source>
</evidence>
<keyword evidence="3" id="KW-0548">Nucleotidyltransferase</keyword>
<keyword evidence="4" id="KW-0540">Nuclease</keyword>
<evidence type="ECO:0000256" key="5">
    <source>
        <dbReference type="ARBA" id="ARBA00022759"/>
    </source>
</evidence>
<dbReference type="PANTHER" id="PTHR37984:SF5">
    <property type="entry name" value="PROTEIN NYNRIN-LIKE"/>
    <property type="match status" value="1"/>
</dbReference>
<dbReference type="CDD" id="cd09274">
    <property type="entry name" value="RNase_HI_RT_Ty3"/>
    <property type="match status" value="1"/>
</dbReference>
<dbReference type="FunFam" id="3.10.20.370:FF:000001">
    <property type="entry name" value="Retrovirus-related Pol polyprotein from transposon 17.6-like protein"/>
    <property type="match status" value="1"/>
</dbReference>
<dbReference type="Gene3D" id="3.30.70.270">
    <property type="match status" value="2"/>
</dbReference>
<evidence type="ECO:0000256" key="7">
    <source>
        <dbReference type="ARBA" id="ARBA00022918"/>
    </source>
</evidence>
<dbReference type="Pfam" id="PF17917">
    <property type="entry name" value="RT_RNaseH"/>
    <property type="match status" value="1"/>
</dbReference>
<evidence type="ECO:0000256" key="1">
    <source>
        <dbReference type="ARBA" id="ARBA00012493"/>
    </source>
</evidence>
<dbReference type="FunFam" id="3.30.70.270:FF:000020">
    <property type="entry name" value="Transposon Tf2-6 polyprotein-like Protein"/>
    <property type="match status" value="1"/>
</dbReference>
<dbReference type="OrthoDB" id="7692679at2759"/>
<dbReference type="Gene3D" id="3.10.10.10">
    <property type="entry name" value="HIV Type 1 Reverse Transcriptase, subunit A, domain 1"/>
    <property type="match status" value="1"/>
</dbReference>
<dbReference type="GO" id="GO:0016787">
    <property type="term" value="F:hydrolase activity"/>
    <property type="evidence" value="ECO:0007669"/>
    <property type="project" value="UniProtKB-KW"/>
</dbReference>
<keyword evidence="6" id="KW-0378">Hydrolase</keyword>
<keyword evidence="5" id="KW-0255">Endonuclease</keyword>
<dbReference type="InterPro" id="IPR000477">
    <property type="entry name" value="RT_dom"/>
</dbReference>
<feature type="domain" description="Reverse transcriptase" evidence="8">
    <location>
        <begin position="226"/>
        <end position="552"/>
    </location>
</feature>
<accession>A0A6H5IDQ8</accession>
<evidence type="ECO:0000256" key="6">
    <source>
        <dbReference type="ARBA" id="ARBA00022801"/>
    </source>
</evidence>